<feature type="domain" description="GT23" evidence="4">
    <location>
        <begin position="18"/>
        <end position="230"/>
    </location>
</feature>
<evidence type="ECO:0000259" key="4">
    <source>
        <dbReference type="PROSITE" id="PS51659"/>
    </source>
</evidence>
<organism evidence="5 6">
    <name type="scientific">Clavelina lepadiformis</name>
    <name type="common">Light-bulb sea squirt</name>
    <name type="synonym">Ascidia lepadiformis</name>
    <dbReference type="NCBI Taxonomy" id="159417"/>
    <lineage>
        <taxon>Eukaryota</taxon>
        <taxon>Metazoa</taxon>
        <taxon>Chordata</taxon>
        <taxon>Tunicata</taxon>
        <taxon>Ascidiacea</taxon>
        <taxon>Aplousobranchia</taxon>
        <taxon>Clavelinidae</taxon>
        <taxon>Clavelina</taxon>
    </lineage>
</organism>
<accession>A0ABP0FQ55</accession>
<dbReference type="InterPro" id="IPR045573">
    <property type="entry name" value="Fut8_N_cat"/>
</dbReference>
<dbReference type="EMBL" id="CAWYQH010000090">
    <property type="protein sequence ID" value="CAK8681758.1"/>
    <property type="molecule type" value="Genomic_DNA"/>
</dbReference>
<feature type="region of interest" description="Important for donor substrate binding" evidence="3">
    <location>
        <begin position="177"/>
        <end position="178"/>
    </location>
</feature>
<protein>
    <recommendedName>
        <fullName evidence="4">GT23 domain-containing protein</fullName>
    </recommendedName>
</protein>
<keyword evidence="2 3" id="KW-0808">Transferase</keyword>
<keyword evidence="6" id="KW-1185">Reference proteome</keyword>
<sequence length="514" mass="58755">MLKRRGLSFSKNPSDCKTAKKLVCKIPPCGLGCQHHHIGNCLLAALGTNRVMLVDYSSVSYPGIQKVFLPMSDTCSMEDLPKQVDEWKGELQESYEHIQVVRLDLTHEMNPNTRFKGLTIPKFLQEKVEFLHDDPNMWWIGQIMGYLLRPRSLISVRVQEIKRKLNLTHPYVSIHVRRTDKLVKEARKFEIEEYMDPVVAWYDSQVGKASNYTRRVYVASDDLASVIPDAHNKGDDLERFIYLFKSYCRLTNFPEEEKKAFLLASIEETLLLELDDTAVRKGDFDDLVYLIELAVDRQSAVFRMRRSFFRTCQLDHESACDFVSKVKTLGKRAYPAEDDEQVLNFLMFLCVVKGLRDPQQVMQLPDRVFDEKDFDALCKFLITPQTALLKSNTPDSELTTQINDEDITTEIADVLPAKQELNLALKYPNSALLVSHPGFPDSVHQVLEDNATSWEVVVANVVSGKMIRLSLTTWNSPTVDSFVDVFQSLSTCCYQFSALHLSGTTLRDLSWDVG</sequence>
<dbReference type="Proteomes" id="UP001642483">
    <property type="component" value="Unassembled WGS sequence"/>
</dbReference>
<name>A0ABP0FQ55_CLALP</name>
<evidence type="ECO:0000256" key="3">
    <source>
        <dbReference type="PROSITE-ProRule" id="PRU00992"/>
    </source>
</evidence>
<proteinExistence type="inferred from homology"/>
<dbReference type="Pfam" id="PF19745">
    <property type="entry name" value="FUT8_N_cat"/>
    <property type="match status" value="1"/>
</dbReference>
<keyword evidence="1 3" id="KW-0328">Glycosyltransferase</keyword>
<reference evidence="5 6" key="1">
    <citation type="submission" date="2024-02" db="EMBL/GenBank/DDBJ databases">
        <authorList>
            <person name="Daric V."/>
            <person name="Darras S."/>
        </authorList>
    </citation>
    <scope>NUCLEOTIDE SEQUENCE [LARGE SCALE GENOMIC DNA]</scope>
</reference>
<dbReference type="InterPro" id="IPR027350">
    <property type="entry name" value="GT23_dom"/>
</dbReference>
<dbReference type="Gene3D" id="3.40.50.11350">
    <property type="match status" value="1"/>
</dbReference>
<comment type="caution">
    <text evidence="5">The sequence shown here is derived from an EMBL/GenBank/DDBJ whole genome shotgun (WGS) entry which is preliminary data.</text>
</comment>
<evidence type="ECO:0000313" key="6">
    <source>
        <dbReference type="Proteomes" id="UP001642483"/>
    </source>
</evidence>
<dbReference type="PANTHER" id="PTHR13132:SF29">
    <property type="entry name" value="ALPHA-(1,6)-FUCOSYLTRANSFERASE"/>
    <property type="match status" value="1"/>
</dbReference>
<dbReference type="PROSITE" id="PS51659">
    <property type="entry name" value="GT23"/>
    <property type="match status" value="1"/>
</dbReference>
<evidence type="ECO:0000256" key="2">
    <source>
        <dbReference type="ARBA" id="ARBA00022679"/>
    </source>
</evidence>
<gene>
    <name evidence="5" type="ORF">CVLEPA_LOCUS11999</name>
</gene>
<evidence type="ECO:0000313" key="5">
    <source>
        <dbReference type="EMBL" id="CAK8681758.1"/>
    </source>
</evidence>
<evidence type="ECO:0000256" key="1">
    <source>
        <dbReference type="ARBA" id="ARBA00022676"/>
    </source>
</evidence>
<dbReference type="PANTHER" id="PTHR13132">
    <property type="entry name" value="ALPHA- 1,6 -FUCOSYLTRANSFERASE"/>
    <property type="match status" value="1"/>
</dbReference>
<comment type="similarity">
    <text evidence="3">Belongs to the glycosyltransferase 23 family.</text>
</comment>